<reference evidence="1" key="1">
    <citation type="submission" date="2020-07" db="EMBL/GenBank/DDBJ databases">
        <title>Methanobacterium. sp. MethCan genome.</title>
        <authorList>
            <person name="Postec A."/>
            <person name="Quemeneur M."/>
        </authorList>
    </citation>
    <scope>NUCLEOTIDE SEQUENCE</scope>
    <source>
        <strain evidence="1">MethCAN</strain>
    </source>
</reference>
<dbReference type="Pfam" id="PF09893">
    <property type="entry name" value="DUF2120"/>
    <property type="match status" value="1"/>
</dbReference>
<dbReference type="RefSeq" id="WP_211534142.1">
    <property type="nucleotide sequence ID" value="NZ_CP058560.1"/>
</dbReference>
<keyword evidence="2" id="KW-1185">Reference proteome</keyword>
<dbReference type="EMBL" id="CP058560">
    <property type="protein sequence ID" value="QUH23195.1"/>
    <property type="molecule type" value="Genomic_DNA"/>
</dbReference>
<protein>
    <submittedName>
        <fullName evidence="1">DUF2120 domain-containing protein</fullName>
    </submittedName>
</protein>
<accession>A0A8T8K6R5</accession>
<dbReference type="InterPro" id="IPR014515">
    <property type="entry name" value="UCP921964"/>
</dbReference>
<name>A0A8T8K6R5_9EURY</name>
<dbReference type="GeneID" id="64820124"/>
<proteinExistence type="predicted"/>
<dbReference type="KEGG" id="meme:HYG87_05125"/>
<gene>
    <name evidence="1" type="ORF">HYG87_05125</name>
</gene>
<organism evidence="1 2">
    <name type="scientific">Methanobacterium alkalithermotolerans</name>
    <dbReference type="NCBI Taxonomy" id="2731220"/>
    <lineage>
        <taxon>Archaea</taxon>
        <taxon>Methanobacteriati</taxon>
        <taxon>Methanobacteriota</taxon>
        <taxon>Methanomada group</taxon>
        <taxon>Methanobacteria</taxon>
        <taxon>Methanobacteriales</taxon>
        <taxon>Methanobacteriaceae</taxon>
        <taxon>Methanobacterium</taxon>
    </lineage>
</organism>
<dbReference type="PIRSF" id="PIRSF021964">
    <property type="entry name" value="UCP921964"/>
    <property type="match status" value="1"/>
</dbReference>
<evidence type="ECO:0000313" key="2">
    <source>
        <dbReference type="Proteomes" id="UP000681041"/>
    </source>
</evidence>
<dbReference type="Proteomes" id="UP000681041">
    <property type="component" value="Chromosome"/>
</dbReference>
<evidence type="ECO:0000313" key="1">
    <source>
        <dbReference type="EMBL" id="QUH23195.1"/>
    </source>
</evidence>
<dbReference type="AlphaFoldDB" id="A0A8T8K6R5"/>
<dbReference type="OrthoDB" id="64462at2157"/>
<sequence>MINLHKVAGNVMEYMEAFDGSRPALDAEQILIVRGRSKKRIDANNMNLELESLFKVLGAKEIDMFSDDAASLITLMDKQIRDSVEIQGDTDPGGIHKMKESLESMNFLVEYKLGFLENIGFFIVLWKDKSGIGPCFVEIVFSNAEC</sequence>